<sequence length="62" mass="7098">MTTQEKILNQLQVLETLSKQGAYSDRFVLALRNIIIQEINSIEQQIQEIESVGFPCVNPTYT</sequence>
<protein>
    <submittedName>
        <fullName evidence="1">Uncharacterized protein</fullName>
    </submittedName>
</protein>
<name>A0ABU5UD19_9CYAN</name>
<reference evidence="1 2" key="1">
    <citation type="submission" date="2023-12" db="EMBL/GenBank/DDBJ databases">
        <title>Baltic Sea Cyanobacteria.</title>
        <authorList>
            <person name="Delbaje E."/>
            <person name="Fewer D.P."/>
            <person name="Shishido T.K."/>
        </authorList>
    </citation>
    <scope>NUCLEOTIDE SEQUENCE [LARGE SCALE GENOMIC DNA]</scope>
    <source>
        <strain evidence="1 2">UHCC-0300</strain>
    </source>
</reference>
<accession>A0ABU5UD19</accession>
<dbReference type="Proteomes" id="UP001302120">
    <property type="component" value="Unassembled WGS sequence"/>
</dbReference>
<dbReference type="EMBL" id="JAYGHG010000006">
    <property type="protein sequence ID" value="MEA5580896.1"/>
    <property type="molecule type" value="Genomic_DNA"/>
</dbReference>
<keyword evidence="2" id="KW-1185">Reference proteome</keyword>
<dbReference type="RefSeq" id="WP_323195239.1">
    <property type="nucleotide sequence ID" value="NZ_JAYGHG010000006.1"/>
</dbReference>
<evidence type="ECO:0000313" key="2">
    <source>
        <dbReference type="Proteomes" id="UP001302120"/>
    </source>
</evidence>
<evidence type="ECO:0000313" key="1">
    <source>
        <dbReference type="EMBL" id="MEA5580896.1"/>
    </source>
</evidence>
<proteinExistence type="predicted"/>
<gene>
    <name evidence="1" type="ORF">VB620_06030</name>
</gene>
<comment type="caution">
    <text evidence="1">The sequence shown here is derived from an EMBL/GenBank/DDBJ whole genome shotgun (WGS) entry which is preliminary data.</text>
</comment>
<organism evidence="1 2">
    <name type="scientific">Nodularia harveyana UHCC-0300</name>
    <dbReference type="NCBI Taxonomy" id="2974287"/>
    <lineage>
        <taxon>Bacteria</taxon>
        <taxon>Bacillati</taxon>
        <taxon>Cyanobacteriota</taxon>
        <taxon>Cyanophyceae</taxon>
        <taxon>Nostocales</taxon>
        <taxon>Nodulariaceae</taxon>
        <taxon>Nodularia</taxon>
    </lineage>
</organism>